<dbReference type="OrthoDB" id="9791397at2"/>
<keyword evidence="3" id="KW-0234">DNA repair</keyword>
<feature type="region of interest" description="Disordered" evidence="4">
    <location>
        <begin position="1"/>
        <end position="22"/>
    </location>
</feature>
<evidence type="ECO:0000256" key="2">
    <source>
        <dbReference type="ARBA" id="ARBA00022806"/>
    </source>
</evidence>
<feature type="compositionally biased region" description="Low complexity" evidence="4">
    <location>
        <begin position="365"/>
        <end position="378"/>
    </location>
</feature>
<dbReference type="RefSeq" id="WP_158042186.1">
    <property type="nucleotide sequence ID" value="NZ_JACCFV010000001.1"/>
</dbReference>
<dbReference type="GO" id="GO:0006281">
    <property type="term" value="P:DNA repair"/>
    <property type="evidence" value="ECO:0007669"/>
    <property type="project" value="UniProtKB-KW"/>
</dbReference>
<proteinExistence type="predicted"/>
<evidence type="ECO:0000313" key="6">
    <source>
        <dbReference type="EMBL" id="KAB1651838.1"/>
    </source>
</evidence>
<accession>A0A7J5BMC0</accession>
<dbReference type="InterPro" id="IPR038726">
    <property type="entry name" value="PDDEXK_AddAB-type"/>
</dbReference>
<organism evidence="6 7">
    <name type="scientific">Pseudoclavibacter chungangensis</name>
    <dbReference type="NCBI Taxonomy" id="587635"/>
    <lineage>
        <taxon>Bacteria</taxon>
        <taxon>Bacillati</taxon>
        <taxon>Actinomycetota</taxon>
        <taxon>Actinomycetes</taxon>
        <taxon>Micrococcales</taxon>
        <taxon>Microbacteriaceae</taxon>
        <taxon>Pseudoclavibacter</taxon>
    </lineage>
</organism>
<dbReference type="EMBL" id="WBJZ01000041">
    <property type="protein sequence ID" value="KAB1651838.1"/>
    <property type="molecule type" value="Genomic_DNA"/>
</dbReference>
<keyword evidence="2" id="KW-0067">ATP-binding</keyword>
<keyword evidence="2" id="KW-0347">Helicase</keyword>
<protein>
    <submittedName>
        <fullName evidence="6">PD-(D/E)XK nuclease family protein</fullName>
    </submittedName>
</protein>
<dbReference type="InterPro" id="IPR011604">
    <property type="entry name" value="PDDEXK-like_dom_sf"/>
</dbReference>
<evidence type="ECO:0000313" key="7">
    <source>
        <dbReference type="Proteomes" id="UP000467240"/>
    </source>
</evidence>
<sequence length="416" mass="45660">MTSIVPPLTSAPSPRKGPTLPVEGLAFRRDGTLVVTTEQRHKSTYRKGLSVSAAQDLAKCPASWAGKYAVPEVRNLFMPNELGTGAHSVLEELYQLPGAERTRAQVEPLLAGVTETTWSTYCEEQGIDRDPQQEARWFAEVRPLALGDFDLEDPTRVNVFRTEMSERGLVLPNGVPFNGAIDRVDISETTGPAGEERYEVNDYKSGAYRKHNPQFGRDSKADQIRIYAQAVATKLDVERPKRGRLLYTGAGVAQEVDCSDAEVDIALGWFAAQWEDLHRFRDAAMFPAKPSALCSWCPLVNACPVARKINKPNARDQVAKAHTAVELGIPVLPRIAPYVPSHRPAAPRIGEATPSKKEDTVTSTAAVQPAQAQAQAPAPKRRRRTSLSPTRARWCSTSTLGPRPECSGSRRSPTRM</sequence>
<evidence type="ECO:0000256" key="4">
    <source>
        <dbReference type="SAM" id="MobiDB-lite"/>
    </source>
</evidence>
<evidence type="ECO:0000256" key="3">
    <source>
        <dbReference type="ARBA" id="ARBA00023204"/>
    </source>
</evidence>
<keyword evidence="7" id="KW-1185">Reference proteome</keyword>
<dbReference type="Gene3D" id="3.90.320.10">
    <property type="match status" value="1"/>
</dbReference>
<feature type="domain" description="PD-(D/E)XK endonuclease-like" evidence="5">
    <location>
        <begin position="49"/>
        <end position="304"/>
    </location>
</feature>
<dbReference type="GO" id="GO:0004386">
    <property type="term" value="F:helicase activity"/>
    <property type="evidence" value="ECO:0007669"/>
    <property type="project" value="UniProtKB-KW"/>
</dbReference>
<dbReference type="Pfam" id="PF12705">
    <property type="entry name" value="PDDEXK_1"/>
    <property type="match status" value="1"/>
</dbReference>
<evidence type="ECO:0000259" key="5">
    <source>
        <dbReference type="Pfam" id="PF12705"/>
    </source>
</evidence>
<dbReference type="AlphaFoldDB" id="A0A7J5BMC0"/>
<comment type="caution">
    <text evidence="6">The sequence shown here is derived from an EMBL/GenBank/DDBJ whole genome shotgun (WGS) entry which is preliminary data.</text>
</comment>
<evidence type="ECO:0000256" key="1">
    <source>
        <dbReference type="ARBA" id="ARBA00022763"/>
    </source>
</evidence>
<keyword evidence="2" id="KW-0547">Nucleotide-binding</keyword>
<reference evidence="6 7" key="1">
    <citation type="submission" date="2019-09" db="EMBL/GenBank/DDBJ databases">
        <title>Phylogeny of genus Pseudoclavibacter and closely related genus.</title>
        <authorList>
            <person name="Li Y."/>
        </authorList>
    </citation>
    <scope>NUCLEOTIDE SEQUENCE [LARGE SCALE GENOMIC DNA]</scope>
    <source>
        <strain evidence="6 7">DSM 23821</strain>
    </source>
</reference>
<keyword evidence="1" id="KW-0227">DNA damage</keyword>
<gene>
    <name evidence="6" type="ORF">F8O01_17505</name>
</gene>
<feature type="region of interest" description="Disordered" evidence="4">
    <location>
        <begin position="342"/>
        <end position="416"/>
    </location>
</feature>
<dbReference type="Proteomes" id="UP000467240">
    <property type="component" value="Unassembled WGS sequence"/>
</dbReference>
<name>A0A7J5BMC0_9MICO</name>
<keyword evidence="2" id="KW-0378">Hydrolase</keyword>